<sequence length="440" mass="49613">MSFRPSKRRRCLSPRRKEPSDIIYKAAVPSMDSGRDLTAANTISPLESENKGKIIAPQATTLRRPRLSHAEYTVGWVCALPIELAAARAMLDEVHEELPRFLKHDNNCYTLGRIGRHNIVIAALPCGEYGTSTAASVVSNMRHSFPNIRIGLMVGIGGGAPSTKHDVRLGDVVVSLPENGKSGVIQYDYGKTFQGKRIHNTRVLNQPPSIMRTVINVLKTDEELHGNQLRDVIETAYDRYPKLRNNYSRPDAKTDRLYRSDITHDEQLCCTNYDDASRLVERPLRTGLENEPVIHYGTIASGNQVMRDASLRDKLASEQDVLCFEMEAAGIMNELPTLVIRGISDYADTHKNDVWQRYASLSAAAYARKLLNRLPPPVTTLYPNTRSYPRIGEKLQPYQALLALRQIPYRGRQSHYRYPFTSMQKILTNCKIKALKLILI</sequence>
<accession>A0ABY6V4H6</accession>
<evidence type="ECO:0000313" key="3">
    <source>
        <dbReference type="Proteomes" id="UP000766486"/>
    </source>
</evidence>
<dbReference type="InterPro" id="IPR000845">
    <property type="entry name" value="Nucleoside_phosphorylase_d"/>
</dbReference>
<dbReference type="Proteomes" id="UP000766486">
    <property type="component" value="Unassembled WGS sequence"/>
</dbReference>
<keyword evidence="3" id="KW-1185">Reference proteome</keyword>
<dbReference type="PANTHER" id="PTHR46082:SF11">
    <property type="entry name" value="AAA+ ATPASE DOMAIN-CONTAINING PROTEIN-RELATED"/>
    <property type="match status" value="1"/>
</dbReference>
<dbReference type="InterPro" id="IPR035994">
    <property type="entry name" value="Nucleoside_phosphorylase_sf"/>
</dbReference>
<evidence type="ECO:0000313" key="2">
    <source>
        <dbReference type="EMBL" id="VUC37457.1"/>
    </source>
</evidence>
<name>A0ABY6V4H6_BIOOC</name>
<evidence type="ECO:0000259" key="1">
    <source>
        <dbReference type="Pfam" id="PF01048"/>
    </source>
</evidence>
<comment type="caution">
    <text evidence="2">The sequence shown here is derived from an EMBL/GenBank/DDBJ whole genome shotgun (WGS) entry which is preliminary data.</text>
</comment>
<organism evidence="2 3">
    <name type="scientific">Bionectria ochroleuca</name>
    <name type="common">Gliocladium roseum</name>
    <dbReference type="NCBI Taxonomy" id="29856"/>
    <lineage>
        <taxon>Eukaryota</taxon>
        <taxon>Fungi</taxon>
        <taxon>Dikarya</taxon>
        <taxon>Ascomycota</taxon>
        <taxon>Pezizomycotina</taxon>
        <taxon>Sordariomycetes</taxon>
        <taxon>Hypocreomycetidae</taxon>
        <taxon>Hypocreales</taxon>
        <taxon>Bionectriaceae</taxon>
        <taxon>Clonostachys</taxon>
    </lineage>
</organism>
<dbReference type="EMBL" id="CABFNS010000989">
    <property type="protein sequence ID" value="VUC37457.1"/>
    <property type="molecule type" value="Genomic_DNA"/>
</dbReference>
<reference evidence="2 3" key="1">
    <citation type="submission" date="2019-06" db="EMBL/GenBank/DDBJ databases">
        <authorList>
            <person name="Broberg M."/>
        </authorList>
    </citation>
    <scope>NUCLEOTIDE SEQUENCE [LARGE SCALE GENOMIC DNA]</scope>
</reference>
<feature type="domain" description="Nucleoside phosphorylase" evidence="1">
    <location>
        <begin position="74"/>
        <end position="353"/>
    </location>
</feature>
<dbReference type="Pfam" id="PF01048">
    <property type="entry name" value="PNP_UDP_1"/>
    <property type="match status" value="1"/>
</dbReference>
<dbReference type="SUPFAM" id="SSF53167">
    <property type="entry name" value="Purine and uridine phosphorylases"/>
    <property type="match status" value="1"/>
</dbReference>
<dbReference type="CDD" id="cd09008">
    <property type="entry name" value="MTAN"/>
    <property type="match status" value="1"/>
</dbReference>
<proteinExistence type="predicted"/>
<dbReference type="Gene3D" id="3.40.50.1580">
    <property type="entry name" value="Nucleoside phosphorylase domain"/>
    <property type="match status" value="1"/>
</dbReference>
<gene>
    <name evidence="2" type="ORF">CLO192961_LOCUS472810</name>
</gene>
<protein>
    <recommendedName>
        <fullName evidence="1">Nucleoside phosphorylase domain-containing protein</fullName>
    </recommendedName>
</protein>
<dbReference type="InterPro" id="IPR053137">
    <property type="entry name" value="NLR-like"/>
</dbReference>
<dbReference type="PANTHER" id="PTHR46082">
    <property type="entry name" value="ATP/GTP-BINDING PROTEIN-RELATED"/>
    <property type="match status" value="1"/>
</dbReference>